<evidence type="ECO:0000313" key="2">
    <source>
        <dbReference type="Proteomes" id="UP000193920"/>
    </source>
</evidence>
<organism evidence="1 2">
    <name type="scientific">Neocallimastix californiae</name>
    <dbReference type="NCBI Taxonomy" id="1754190"/>
    <lineage>
        <taxon>Eukaryota</taxon>
        <taxon>Fungi</taxon>
        <taxon>Fungi incertae sedis</taxon>
        <taxon>Chytridiomycota</taxon>
        <taxon>Chytridiomycota incertae sedis</taxon>
        <taxon>Neocallimastigomycetes</taxon>
        <taxon>Neocallimastigales</taxon>
        <taxon>Neocallimastigaceae</taxon>
        <taxon>Neocallimastix</taxon>
    </lineage>
</organism>
<name>A0A1Y2DG53_9FUNG</name>
<gene>
    <name evidence="1" type="ORF">LY90DRAFT_506249</name>
</gene>
<reference evidence="1 2" key="1">
    <citation type="submission" date="2016-08" db="EMBL/GenBank/DDBJ databases">
        <title>A Parts List for Fungal Cellulosomes Revealed by Comparative Genomics.</title>
        <authorList>
            <consortium name="DOE Joint Genome Institute"/>
            <person name="Haitjema C.H."/>
            <person name="Gilmore S.P."/>
            <person name="Henske J.K."/>
            <person name="Solomon K.V."/>
            <person name="De Groot R."/>
            <person name="Kuo A."/>
            <person name="Mondo S.J."/>
            <person name="Salamov A.A."/>
            <person name="Labutti K."/>
            <person name="Zhao Z."/>
            <person name="Chiniquy J."/>
            <person name="Barry K."/>
            <person name="Brewer H.M."/>
            <person name="Purvine S.O."/>
            <person name="Wright A.T."/>
            <person name="Boxma B."/>
            <person name="Van Alen T."/>
            <person name="Hackstein J.H."/>
            <person name="Baker S.E."/>
            <person name="Grigoriev I.V."/>
            <person name="O'Malley M.A."/>
        </authorList>
    </citation>
    <scope>NUCLEOTIDE SEQUENCE [LARGE SCALE GENOMIC DNA]</scope>
    <source>
        <strain evidence="1 2">G1</strain>
    </source>
</reference>
<dbReference type="STRING" id="1754190.A0A1Y2DG53"/>
<sequence>MFINNLFKKTEKFKSLVENIQTAVSSKDYRKHGYTFNSYVKKNWNISKAQAYRYLISAKILDQLKEFKILPNYERLCKTISNITKTEEQVKLLWKTVLRKVENRLDEISTSLITNVWKELCRDEKYDYICHIEKNIIEKNEVIENKYSESKMFYETEFISKVINSNNMDKVSNSNSFISSPSYIENNRIINNNTSSKVLYVPSPSYTESDLQSSHDYSSQNSYFPSPSYTETDILFNDITSQNSSFTLLPTLNNSQTLYKFFILIFKKTSNF</sequence>
<protein>
    <submittedName>
        <fullName evidence="1">Uncharacterized protein</fullName>
    </submittedName>
</protein>
<evidence type="ECO:0000313" key="1">
    <source>
        <dbReference type="EMBL" id="ORY58260.1"/>
    </source>
</evidence>
<dbReference type="Proteomes" id="UP000193920">
    <property type="component" value="Unassembled WGS sequence"/>
</dbReference>
<dbReference type="AlphaFoldDB" id="A0A1Y2DG53"/>
<accession>A0A1Y2DG53</accession>
<keyword evidence="2" id="KW-1185">Reference proteome</keyword>
<comment type="caution">
    <text evidence="1">The sequence shown here is derived from an EMBL/GenBank/DDBJ whole genome shotgun (WGS) entry which is preliminary data.</text>
</comment>
<proteinExistence type="predicted"/>
<dbReference type="OrthoDB" id="5595153at2759"/>
<dbReference type="EMBL" id="MCOG01000067">
    <property type="protein sequence ID" value="ORY58260.1"/>
    <property type="molecule type" value="Genomic_DNA"/>
</dbReference>